<keyword evidence="2" id="KW-1185">Reference proteome</keyword>
<dbReference type="InterPro" id="IPR019587">
    <property type="entry name" value="Polyketide_cyclase/dehydratase"/>
</dbReference>
<name>A0A4S3THL4_9EURY</name>
<proteinExistence type="predicted"/>
<dbReference type="OrthoDB" id="167073at2157"/>
<dbReference type="Gene3D" id="3.30.530.20">
    <property type="match status" value="1"/>
</dbReference>
<dbReference type="AlphaFoldDB" id="A0A4S3THL4"/>
<dbReference type="RefSeq" id="WP_141466616.1">
    <property type="nucleotide sequence ID" value="NZ_RBZW01000076.1"/>
</dbReference>
<evidence type="ECO:0000313" key="2">
    <source>
        <dbReference type="Proteomes" id="UP000318864"/>
    </source>
</evidence>
<dbReference type="SUPFAM" id="SSF55961">
    <property type="entry name" value="Bet v1-like"/>
    <property type="match status" value="1"/>
</dbReference>
<comment type="caution">
    <text evidence="1">The sequence shown here is derived from an EMBL/GenBank/DDBJ whole genome shotgun (WGS) entry which is preliminary data.</text>
</comment>
<gene>
    <name evidence="1" type="ORF">D8Y22_21275</name>
</gene>
<reference evidence="1 2" key="1">
    <citation type="submission" date="2018-10" db="EMBL/GenBank/DDBJ databases">
        <title>Natronolimnobius sp. XQ-INN 246 isolated from Inner Mongolia Autonomous Region of China.</title>
        <authorList>
            <person name="Xue Q."/>
        </authorList>
    </citation>
    <scope>NUCLEOTIDE SEQUENCE [LARGE SCALE GENOMIC DNA]</scope>
    <source>
        <strain evidence="1 2">XQ-INN 246</strain>
    </source>
</reference>
<evidence type="ECO:0000313" key="1">
    <source>
        <dbReference type="EMBL" id="THE62980.1"/>
    </source>
</evidence>
<dbReference type="Proteomes" id="UP000318864">
    <property type="component" value="Unassembled WGS sequence"/>
</dbReference>
<organism evidence="1 2">
    <name type="scientific">Salinadaptatus halalkaliphilus</name>
    <dbReference type="NCBI Taxonomy" id="2419781"/>
    <lineage>
        <taxon>Archaea</taxon>
        <taxon>Methanobacteriati</taxon>
        <taxon>Methanobacteriota</taxon>
        <taxon>Stenosarchaea group</taxon>
        <taxon>Halobacteria</taxon>
        <taxon>Halobacteriales</taxon>
        <taxon>Natrialbaceae</taxon>
        <taxon>Salinadaptatus</taxon>
    </lineage>
</organism>
<dbReference type="EMBL" id="RBZW01000076">
    <property type="protein sequence ID" value="THE62980.1"/>
    <property type="molecule type" value="Genomic_DNA"/>
</dbReference>
<accession>A0A4S3THL4</accession>
<sequence length="173" mass="19867">MDRILLSTVAYRSPEEVFPYVRSFTDYPRYATHLKDVRVDGDGGVGSVYDLQLAWWKLSYTARSRVVDISAPDSLEWQLVNDLDARGEWRVEPEPDAAPPDWETASRIYFEAVYDPHSADADAISLPRFVSIDRIVDKVRPRLLEEAERVVERLVADIEGDHRSVNLRVHEVP</sequence>
<dbReference type="Pfam" id="PF10604">
    <property type="entry name" value="Polyketide_cyc2"/>
    <property type="match status" value="1"/>
</dbReference>
<protein>
    <submittedName>
        <fullName evidence="1">SRPBCC family protein</fullName>
    </submittedName>
</protein>
<dbReference type="InterPro" id="IPR023393">
    <property type="entry name" value="START-like_dom_sf"/>
</dbReference>
<dbReference type="CDD" id="cd07812">
    <property type="entry name" value="SRPBCC"/>
    <property type="match status" value="1"/>
</dbReference>